<evidence type="ECO:0000313" key="1">
    <source>
        <dbReference type="EMBL" id="MCA9759841.1"/>
    </source>
</evidence>
<name>A0A956NJN2_UNCEI</name>
<accession>A0A956NJN2</accession>
<dbReference type="InterPro" id="IPR015943">
    <property type="entry name" value="WD40/YVTN_repeat-like_dom_sf"/>
</dbReference>
<dbReference type="InterPro" id="IPR051200">
    <property type="entry name" value="Host-pathogen_enzymatic-act"/>
</dbReference>
<feature type="non-terminal residue" evidence="1">
    <location>
        <position position="1"/>
    </location>
</feature>
<organism evidence="1 2">
    <name type="scientific">Eiseniibacteriota bacterium</name>
    <dbReference type="NCBI Taxonomy" id="2212470"/>
    <lineage>
        <taxon>Bacteria</taxon>
        <taxon>Candidatus Eiseniibacteriota</taxon>
    </lineage>
</organism>
<dbReference type="EMBL" id="JAGQHS010000542">
    <property type="protein sequence ID" value="MCA9759841.1"/>
    <property type="molecule type" value="Genomic_DNA"/>
</dbReference>
<dbReference type="InterPro" id="IPR011045">
    <property type="entry name" value="N2O_reductase_N"/>
</dbReference>
<dbReference type="AlphaFoldDB" id="A0A956NJN2"/>
<proteinExistence type="predicted"/>
<reference evidence="1" key="1">
    <citation type="submission" date="2020-04" db="EMBL/GenBank/DDBJ databases">
        <authorList>
            <person name="Zhang T."/>
        </authorList>
    </citation>
    <scope>NUCLEOTIDE SEQUENCE</scope>
    <source>
        <strain evidence="1">HKST-UBA02</strain>
    </source>
</reference>
<dbReference type="Proteomes" id="UP000739538">
    <property type="component" value="Unassembled WGS sequence"/>
</dbReference>
<dbReference type="SUPFAM" id="SSF50974">
    <property type="entry name" value="Nitrous oxide reductase, N-terminal domain"/>
    <property type="match status" value="1"/>
</dbReference>
<reference evidence="1" key="2">
    <citation type="journal article" date="2021" name="Microbiome">
        <title>Successional dynamics and alternative stable states in a saline activated sludge microbial community over 9 years.</title>
        <authorList>
            <person name="Wang Y."/>
            <person name="Ye J."/>
            <person name="Ju F."/>
            <person name="Liu L."/>
            <person name="Boyd J.A."/>
            <person name="Deng Y."/>
            <person name="Parks D.H."/>
            <person name="Jiang X."/>
            <person name="Yin X."/>
            <person name="Woodcroft B.J."/>
            <person name="Tyson G.W."/>
            <person name="Hugenholtz P."/>
            <person name="Polz M.F."/>
            <person name="Zhang T."/>
        </authorList>
    </citation>
    <scope>NUCLEOTIDE SEQUENCE</scope>
    <source>
        <strain evidence="1">HKST-UBA02</strain>
    </source>
</reference>
<gene>
    <name evidence="1" type="ORF">KDA27_28850</name>
</gene>
<sequence>TVIDTRNLSVITTVDTPADLVAMGGKPHDVIVGPHNRFVYVSVLTAAENDYVVQYDAQSFEEVGRAAVGKDPHLSLARQHNRLYVPCQGSDVVIVLNRYTLDEMTRIDVPGAHGAAMAPNGKHFYTANLPGGGTDAIFTIDTRRNRTVGEAVDSPYPVPHNLALDQSGRTMFLTHSGGTADKVTIYSVRGAGKKVRYASEVTVGLNPFGLAYVPR</sequence>
<dbReference type="PANTHER" id="PTHR47197:SF3">
    <property type="entry name" value="DIHYDRO-HEME D1 DEHYDROGENASE"/>
    <property type="match status" value="1"/>
</dbReference>
<comment type="caution">
    <text evidence="1">The sequence shown here is derived from an EMBL/GenBank/DDBJ whole genome shotgun (WGS) entry which is preliminary data.</text>
</comment>
<dbReference type="Gene3D" id="2.130.10.10">
    <property type="entry name" value="YVTN repeat-like/Quinoprotein amine dehydrogenase"/>
    <property type="match status" value="1"/>
</dbReference>
<dbReference type="PANTHER" id="PTHR47197">
    <property type="entry name" value="PROTEIN NIRF"/>
    <property type="match status" value="1"/>
</dbReference>
<protein>
    <submittedName>
        <fullName evidence="1">YncE family protein</fullName>
    </submittedName>
</protein>
<evidence type="ECO:0000313" key="2">
    <source>
        <dbReference type="Proteomes" id="UP000739538"/>
    </source>
</evidence>